<evidence type="ECO:0000256" key="1">
    <source>
        <dbReference type="ARBA" id="ARBA00006484"/>
    </source>
</evidence>
<evidence type="ECO:0000313" key="3">
    <source>
        <dbReference type="EMBL" id="KZE45915.1"/>
    </source>
</evidence>
<comment type="caution">
    <text evidence="3">The sequence shown here is derived from an EMBL/GenBank/DDBJ whole genome shotgun (WGS) entry which is preliminary data.</text>
</comment>
<dbReference type="CDD" id="cd05233">
    <property type="entry name" value="SDR_c"/>
    <property type="match status" value="1"/>
</dbReference>
<evidence type="ECO:0000313" key="4">
    <source>
        <dbReference type="Proteomes" id="UP000076510"/>
    </source>
</evidence>
<reference evidence="4" key="1">
    <citation type="submission" date="2016-01" db="EMBL/GenBank/DDBJ databases">
        <title>Whole genome sequencing of Bhargavaea cecembensis T14.</title>
        <authorList>
            <person name="Hong K.W."/>
        </authorList>
    </citation>
    <scope>NUCLEOTIDE SEQUENCE [LARGE SCALE GENOMIC DNA]</scope>
    <source>
        <strain evidence="4">M19</strain>
    </source>
</reference>
<dbReference type="PATRIC" id="fig|189381.10.peg.2210"/>
<dbReference type="InterPro" id="IPR050259">
    <property type="entry name" value="SDR"/>
</dbReference>
<gene>
    <name evidence="3" type="primary">fabG</name>
    <name evidence="3" type="ORF">AV649_04725</name>
</gene>
<dbReference type="EMBL" id="LQQY01000034">
    <property type="protein sequence ID" value="KZE45915.1"/>
    <property type="molecule type" value="Genomic_DNA"/>
</dbReference>
<name>A0A0J5SFW4_9BACI</name>
<dbReference type="PANTHER" id="PTHR42879:SF2">
    <property type="entry name" value="3-OXOACYL-[ACYL-CARRIER-PROTEIN] REDUCTASE FABG"/>
    <property type="match status" value="1"/>
</dbReference>
<dbReference type="RefSeq" id="WP_048006356.1">
    <property type="nucleotide sequence ID" value="NZ_CP047095.1"/>
</dbReference>
<dbReference type="SUPFAM" id="SSF51735">
    <property type="entry name" value="NAD(P)-binding Rossmann-fold domains"/>
    <property type="match status" value="1"/>
</dbReference>
<dbReference type="PRINTS" id="PR00080">
    <property type="entry name" value="SDRFAMILY"/>
</dbReference>
<organism evidence="3 4">
    <name type="scientific">Rossellomorea marisflavi</name>
    <dbReference type="NCBI Taxonomy" id="189381"/>
    <lineage>
        <taxon>Bacteria</taxon>
        <taxon>Bacillati</taxon>
        <taxon>Bacillota</taxon>
        <taxon>Bacilli</taxon>
        <taxon>Bacillales</taxon>
        <taxon>Bacillaceae</taxon>
        <taxon>Rossellomorea</taxon>
    </lineage>
</organism>
<dbReference type="InterPro" id="IPR002347">
    <property type="entry name" value="SDR_fam"/>
</dbReference>
<dbReference type="AlphaFoldDB" id="A0A0J5SFW4"/>
<protein>
    <submittedName>
        <fullName evidence="3">3-ketoacyl-ACP reductase</fullName>
    </submittedName>
</protein>
<dbReference type="FunFam" id="3.40.50.720:FF:000173">
    <property type="entry name" value="3-oxoacyl-[acyl-carrier protein] reductase"/>
    <property type="match status" value="1"/>
</dbReference>
<comment type="similarity">
    <text evidence="1">Belongs to the short-chain dehydrogenases/reductases (SDR) family.</text>
</comment>
<dbReference type="InterPro" id="IPR036291">
    <property type="entry name" value="NAD(P)-bd_dom_sf"/>
</dbReference>
<dbReference type="OrthoDB" id="9803333at2"/>
<dbReference type="Proteomes" id="UP000076510">
    <property type="component" value="Unassembled WGS sequence"/>
</dbReference>
<keyword evidence="2" id="KW-0560">Oxidoreductase</keyword>
<evidence type="ECO:0000256" key="2">
    <source>
        <dbReference type="ARBA" id="ARBA00023002"/>
    </source>
</evidence>
<accession>A0A0J5SFW4</accession>
<dbReference type="PANTHER" id="PTHR42879">
    <property type="entry name" value="3-OXOACYL-(ACYL-CARRIER-PROTEIN) REDUCTASE"/>
    <property type="match status" value="1"/>
</dbReference>
<dbReference type="GO" id="GO:0016491">
    <property type="term" value="F:oxidoreductase activity"/>
    <property type="evidence" value="ECO:0007669"/>
    <property type="project" value="UniProtKB-KW"/>
</dbReference>
<dbReference type="Pfam" id="PF13561">
    <property type="entry name" value="adh_short_C2"/>
    <property type="match status" value="1"/>
</dbReference>
<sequence>MKEKVVFITGGSKGIGKKTAEEFSRKGHTVILNYRKHEEEVQELTKQLHDTYGNRVFSVKGDIADEADCSRMVEELSHEVEGVDILIHNAGPFVKDRKTFDEYSPGEWNYIIAGNLNAVFYLTRLLIPHMRGKGWGRIVTFGYDRVETAPGWIYRSAFAAAKAGLASFTRTLAMEEAANGITVNMVCPGDIVPEWKERSISEARGEEDESTPVGRPGTGEDLSRVIAFLCSEESDFITGSIIPVTGGKDVLGKVFHQEGL</sequence>
<dbReference type="Gene3D" id="3.40.50.720">
    <property type="entry name" value="NAD(P)-binding Rossmann-like Domain"/>
    <property type="match status" value="1"/>
</dbReference>
<proteinExistence type="inferred from homology"/>
<dbReference type="PRINTS" id="PR00081">
    <property type="entry name" value="GDHRDH"/>
</dbReference>